<evidence type="ECO:0000256" key="1">
    <source>
        <dbReference type="SAM" id="MobiDB-lite"/>
    </source>
</evidence>
<dbReference type="GeneID" id="85399847"/>
<feature type="region of interest" description="Disordered" evidence="1">
    <location>
        <begin position="1"/>
        <end position="94"/>
    </location>
</feature>
<evidence type="ECO:0000313" key="3">
    <source>
        <dbReference type="Proteomes" id="UP001244207"/>
    </source>
</evidence>
<organism evidence="2 3">
    <name type="scientific">Glomerella acutata</name>
    <name type="common">Colletotrichum acutatum</name>
    <dbReference type="NCBI Taxonomy" id="27357"/>
    <lineage>
        <taxon>Eukaryota</taxon>
        <taxon>Fungi</taxon>
        <taxon>Dikarya</taxon>
        <taxon>Ascomycota</taxon>
        <taxon>Pezizomycotina</taxon>
        <taxon>Sordariomycetes</taxon>
        <taxon>Hypocreomycetidae</taxon>
        <taxon>Glomerellales</taxon>
        <taxon>Glomerellaceae</taxon>
        <taxon>Colletotrichum</taxon>
        <taxon>Colletotrichum acutatum species complex</taxon>
    </lineage>
</organism>
<gene>
    <name evidence="2" type="ORF">BDZ83DRAFT_84078</name>
</gene>
<protein>
    <submittedName>
        <fullName evidence="2">Uncharacterized protein</fullName>
    </submittedName>
</protein>
<evidence type="ECO:0000313" key="2">
    <source>
        <dbReference type="EMBL" id="KAK1713370.1"/>
    </source>
</evidence>
<dbReference type="Proteomes" id="UP001244207">
    <property type="component" value="Unassembled WGS sequence"/>
</dbReference>
<keyword evidence="3" id="KW-1185">Reference proteome</keyword>
<comment type="caution">
    <text evidence="2">The sequence shown here is derived from an EMBL/GenBank/DDBJ whole genome shotgun (WGS) entry which is preliminary data.</text>
</comment>
<feature type="compositionally biased region" description="Pro residues" evidence="1">
    <location>
        <begin position="7"/>
        <end position="16"/>
    </location>
</feature>
<dbReference type="RefSeq" id="XP_060359696.1">
    <property type="nucleotide sequence ID" value="XM_060515949.1"/>
</dbReference>
<dbReference type="AlphaFoldDB" id="A0AAD8XB04"/>
<feature type="compositionally biased region" description="Basic residues" evidence="1">
    <location>
        <begin position="75"/>
        <end position="84"/>
    </location>
</feature>
<proteinExistence type="predicted"/>
<feature type="compositionally biased region" description="Polar residues" evidence="1">
    <location>
        <begin position="31"/>
        <end position="47"/>
    </location>
</feature>
<dbReference type="EMBL" id="JAHMHS010000139">
    <property type="protein sequence ID" value="KAK1713370.1"/>
    <property type="molecule type" value="Genomic_DNA"/>
</dbReference>
<reference evidence="2" key="1">
    <citation type="submission" date="2021-12" db="EMBL/GenBank/DDBJ databases">
        <title>Comparative genomics, transcriptomics and evolutionary studies reveal genomic signatures of adaptation to plant cell wall in hemibiotrophic fungi.</title>
        <authorList>
            <consortium name="DOE Joint Genome Institute"/>
            <person name="Baroncelli R."/>
            <person name="Diaz J.F."/>
            <person name="Benocci T."/>
            <person name="Peng M."/>
            <person name="Battaglia E."/>
            <person name="Haridas S."/>
            <person name="Andreopoulos W."/>
            <person name="Labutti K."/>
            <person name="Pangilinan J."/>
            <person name="Floch G.L."/>
            <person name="Makela M.R."/>
            <person name="Henrissat B."/>
            <person name="Grigoriev I.V."/>
            <person name="Crouch J.A."/>
            <person name="De Vries R.P."/>
            <person name="Sukno S.A."/>
            <person name="Thon M.R."/>
        </authorList>
    </citation>
    <scope>NUCLEOTIDE SEQUENCE</scope>
    <source>
        <strain evidence="2">CBS 112980</strain>
    </source>
</reference>
<name>A0AAD8XB04_GLOAC</name>
<accession>A0AAD8XB04</accession>
<sequence length="94" mass="9970">MMNAPYKQPPNDPPSPAALHGPKHPPALRSPHTQSVGAPFKSSNAPRNHSMRHAPPPSTSAQGLHGDGGVSKPRMQGRRVRSHSRPLPIVSNVG</sequence>